<dbReference type="Proteomes" id="UP000490060">
    <property type="component" value="Unassembled WGS sequence"/>
</dbReference>
<proteinExistence type="predicted"/>
<dbReference type="InterPro" id="IPR053864">
    <property type="entry name" value="DUF6933"/>
</dbReference>
<dbReference type="EMBL" id="OENE01000004">
    <property type="protein sequence ID" value="SOS58437.1"/>
    <property type="molecule type" value="Genomic_DNA"/>
</dbReference>
<dbReference type="GeneID" id="86818632"/>
<evidence type="ECO:0000259" key="1">
    <source>
        <dbReference type="Pfam" id="PF22016"/>
    </source>
</evidence>
<protein>
    <recommendedName>
        <fullName evidence="1">DUF6933 domain-containing protein</fullName>
    </recommendedName>
</protein>
<evidence type="ECO:0000313" key="2">
    <source>
        <dbReference type="EMBL" id="SOS58437.1"/>
    </source>
</evidence>
<sequence>MTNIFTTKKLEKIIHKKIEDKTLTHENNLGNWNANVFYIAKKKCILFVNSETFFSVIIPRFSVKDINNLDTLFIENLHQQLLFEKIAIDYDVISSKIGQIAFNSTNNNRKSIGILNYNIEKLNYFKFEYSIFNSSVIREMTNKLNKTPFKQLDWKTPYEKMTSLLNNNI</sequence>
<reference evidence="2 3" key="1">
    <citation type="submission" date="2017-11" db="EMBL/GenBank/DDBJ databases">
        <authorList>
            <person name="Duchaud E."/>
        </authorList>
    </citation>
    <scope>NUCLEOTIDE SEQUENCE [LARGE SCALE GENOMIC DNA]</scope>
    <source>
        <strain evidence="2 3">TNO010</strain>
    </source>
</reference>
<accession>A0A2I2LDQ8</accession>
<evidence type="ECO:0000313" key="3">
    <source>
        <dbReference type="Proteomes" id="UP000490060"/>
    </source>
</evidence>
<feature type="domain" description="DUF6933" evidence="1">
    <location>
        <begin position="4"/>
        <end position="159"/>
    </location>
</feature>
<dbReference type="Pfam" id="PF22016">
    <property type="entry name" value="DUF6933"/>
    <property type="match status" value="1"/>
</dbReference>
<organism evidence="2 3">
    <name type="scientific">Tenacibaculum finnmarkense genomovar ulcerans</name>
    <dbReference type="NCBI Taxonomy" id="2781388"/>
    <lineage>
        <taxon>Bacteria</taxon>
        <taxon>Pseudomonadati</taxon>
        <taxon>Bacteroidota</taxon>
        <taxon>Flavobacteriia</taxon>
        <taxon>Flavobacteriales</taxon>
        <taxon>Flavobacteriaceae</taxon>
        <taxon>Tenacibaculum</taxon>
        <taxon>Tenacibaculum finnmarkense</taxon>
    </lineage>
</organism>
<name>A0A2I2LDQ8_9FLAO</name>
<gene>
    <name evidence="2" type="ORF">TNO010_120243</name>
</gene>
<dbReference type="RefSeq" id="WP_172504900.1">
    <property type="nucleotide sequence ID" value="NZ_JAFMUG010000002.1"/>
</dbReference>
<dbReference type="AlphaFoldDB" id="A0A2I2LDQ8"/>